<accession>A0ABS3KQ04</accession>
<keyword evidence="1" id="KW-0175">Coiled coil</keyword>
<evidence type="ECO:0000313" key="4">
    <source>
        <dbReference type="EMBL" id="MBO1079097.1"/>
    </source>
</evidence>
<evidence type="ECO:0000259" key="3">
    <source>
        <dbReference type="Pfam" id="PF13807"/>
    </source>
</evidence>
<dbReference type="PANTHER" id="PTHR32309">
    <property type="entry name" value="TYROSINE-PROTEIN KINASE"/>
    <property type="match status" value="1"/>
</dbReference>
<evidence type="ECO:0000313" key="5">
    <source>
        <dbReference type="Proteomes" id="UP001518989"/>
    </source>
</evidence>
<feature type="coiled-coil region" evidence="1">
    <location>
        <begin position="166"/>
        <end position="236"/>
    </location>
</feature>
<dbReference type="InterPro" id="IPR032807">
    <property type="entry name" value="GNVR"/>
</dbReference>
<gene>
    <name evidence="4" type="ORF">IAI61_08645</name>
</gene>
<proteinExistence type="predicted"/>
<dbReference type="InterPro" id="IPR014345">
    <property type="entry name" value="XrtA_polysacc_chain"/>
</dbReference>
<keyword evidence="2" id="KW-0472">Membrane</keyword>
<evidence type="ECO:0000256" key="2">
    <source>
        <dbReference type="SAM" id="Phobius"/>
    </source>
</evidence>
<dbReference type="RefSeq" id="WP_207416544.1">
    <property type="nucleotide sequence ID" value="NZ_CP061177.1"/>
</dbReference>
<dbReference type="InterPro" id="IPR050445">
    <property type="entry name" value="Bact_polysacc_biosynth/exp"/>
</dbReference>
<feature type="transmembrane region" description="Helical" evidence="2">
    <location>
        <begin position="21"/>
        <end position="39"/>
    </location>
</feature>
<dbReference type="Pfam" id="PF13807">
    <property type="entry name" value="GNVR"/>
    <property type="match status" value="1"/>
</dbReference>
<feature type="domain" description="Tyrosine-protein kinase G-rich" evidence="3">
    <location>
        <begin position="356"/>
        <end position="437"/>
    </location>
</feature>
<name>A0ABS3KQ04_9PROT</name>
<organism evidence="4 5">
    <name type="scientific">Roseomonas haemaphysalidis</name>
    <dbReference type="NCBI Taxonomy" id="2768162"/>
    <lineage>
        <taxon>Bacteria</taxon>
        <taxon>Pseudomonadati</taxon>
        <taxon>Pseudomonadota</taxon>
        <taxon>Alphaproteobacteria</taxon>
        <taxon>Acetobacterales</taxon>
        <taxon>Roseomonadaceae</taxon>
        <taxon>Roseomonas</taxon>
    </lineage>
</organism>
<evidence type="ECO:0000256" key="1">
    <source>
        <dbReference type="SAM" id="Coils"/>
    </source>
</evidence>
<keyword evidence="5" id="KW-1185">Reference proteome</keyword>
<feature type="transmembrane region" description="Helical" evidence="2">
    <location>
        <begin position="418"/>
        <end position="438"/>
    </location>
</feature>
<keyword evidence="2" id="KW-1133">Transmembrane helix</keyword>
<dbReference type="NCBIfam" id="TIGR03007">
    <property type="entry name" value="pepcterm_ChnLen"/>
    <property type="match status" value="1"/>
</dbReference>
<dbReference type="Proteomes" id="UP001518989">
    <property type="component" value="Unassembled WGS sequence"/>
</dbReference>
<reference evidence="4 5" key="1">
    <citation type="submission" date="2020-09" db="EMBL/GenBank/DDBJ databases">
        <title>Roseomonas.</title>
        <authorList>
            <person name="Zhu W."/>
        </authorList>
    </citation>
    <scope>NUCLEOTIDE SEQUENCE [LARGE SCALE GENOMIC DNA]</scope>
    <source>
        <strain evidence="4 5">573</strain>
    </source>
</reference>
<comment type="caution">
    <text evidence="4">The sequence shown here is derived from an EMBL/GenBank/DDBJ whole genome shotgun (WGS) entry which is preliminary data.</text>
</comment>
<protein>
    <recommendedName>
        <fullName evidence="3">Tyrosine-protein kinase G-rich domain-containing protein</fullName>
    </recommendedName>
</protein>
<feature type="transmembrane region" description="Helical" evidence="2">
    <location>
        <begin position="473"/>
        <end position="495"/>
    </location>
</feature>
<dbReference type="EMBL" id="JACTNG010000003">
    <property type="protein sequence ID" value="MBO1079097.1"/>
    <property type="molecule type" value="Genomic_DNA"/>
</dbReference>
<sequence length="504" mass="55283">MDLRTFSRRQLAAGWRHRWKALMVGWLVCLLGWAGVYTIPNQFDSSARIYADADAILGTLLRGIAIDSSPASQVEVLQRTLLSAPNLEKVIVNTELDKRVNGSTERSQLVARLAREIRISPQTRNLFTIEYRDRDPRVAQQVVQATLTLFLEAATNTDRQQMEGARSFIQQQIASYEVQLRQAERRRADFQARYIDLLPNAALGGASRLESARSRLVQVQGELEDAQMRRRITQQQLDAAPPQLAQPEVRIGGGGDPAVEAAQRNLRDLQLRFTDQHPDVIAARRALAAARSGGGGGGSSRVLGSSSAPRANPLYEELKVRLVDVDTHISSLQRQERAGREEVERLDGVARAEPELQAQFLNLDRDYNVLRKNYEELLARREALTIAGAARDSSDRVRLEVIDPPTLATRPASPNRPLLLTGVLVAGLGAGAFIALVMSQLDQGFYTAQDLRKLGLPVLGSISATRRPRQTGAAVGFAFGVVALLVAFGAVMAGIPGLVLRMLA</sequence>
<dbReference type="PANTHER" id="PTHR32309:SF13">
    <property type="entry name" value="FERRIC ENTEROBACTIN TRANSPORT PROTEIN FEPE"/>
    <property type="match status" value="1"/>
</dbReference>
<keyword evidence="2" id="KW-0812">Transmembrane</keyword>